<evidence type="ECO:0008006" key="4">
    <source>
        <dbReference type="Google" id="ProtNLM"/>
    </source>
</evidence>
<accession>A0ABN2FY87</accession>
<dbReference type="Pfam" id="PF20444">
    <property type="entry name" value="DUF6703"/>
    <property type="match status" value="1"/>
</dbReference>
<sequence length="104" mass="10986">MVMSSPSSQPTSPLRARITKASYPIVARLHTMPKLTLPGITLVLALLGVFAPAVAGVPALILLALLLAWLGFLSWPLVSTGQRAVRVFSVLVIILFAVSRIANG</sequence>
<evidence type="ECO:0000256" key="1">
    <source>
        <dbReference type="SAM" id="Phobius"/>
    </source>
</evidence>
<keyword evidence="1" id="KW-1133">Transmembrane helix</keyword>
<organism evidence="2 3">
    <name type="scientific">Kribbella alba</name>
    <dbReference type="NCBI Taxonomy" id="190197"/>
    <lineage>
        <taxon>Bacteria</taxon>
        <taxon>Bacillati</taxon>
        <taxon>Actinomycetota</taxon>
        <taxon>Actinomycetes</taxon>
        <taxon>Propionibacteriales</taxon>
        <taxon>Kribbellaceae</taxon>
        <taxon>Kribbella</taxon>
    </lineage>
</organism>
<keyword evidence="1" id="KW-0812">Transmembrane</keyword>
<dbReference type="Proteomes" id="UP001501319">
    <property type="component" value="Unassembled WGS sequence"/>
</dbReference>
<feature type="transmembrane region" description="Helical" evidence="1">
    <location>
        <begin position="85"/>
        <end position="102"/>
    </location>
</feature>
<feature type="transmembrane region" description="Helical" evidence="1">
    <location>
        <begin position="35"/>
        <end position="53"/>
    </location>
</feature>
<reference evidence="2 3" key="1">
    <citation type="journal article" date="2019" name="Int. J. Syst. Evol. Microbiol.">
        <title>The Global Catalogue of Microorganisms (GCM) 10K type strain sequencing project: providing services to taxonomists for standard genome sequencing and annotation.</title>
        <authorList>
            <consortium name="The Broad Institute Genomics Platform"/>
            <consortium name="The Broad Institute Genome Sequencing Center for Infectious Disease"/>
            <person name="Wu L."/>
            <person name="Ma J."/>
        </authorList>
    </citation>
    <scope>NUCLEOTIDE SEQUENCE [LARGE SCALE GENOMIC DNA]</scope>
    <source>
        <strain evidence="2 3">JCM 14306</strain>
    </source>
</reference>
<protein>
    <recommendedName>
        <fullName evidence="4">Energy-coupling factor transporter transmembrane protein EcfT</fullName>
    </recommendedName>
</protein>
<comment type="caution">
    <text evidence="2">The sequence shown here is derived from an EMBL/GenBank/DDBJ whole genome shotgun (WGS) entry which is preliminary data.</text>
</comment>
<gene>
    <name evidence="2" type="ORF">GCM10009744_64640</name>
</gene>
<evidence type="ECO:0000313" key="2">
    <source>
        <dbReference type="EMBL" id="GAA1661964.1"/>
    </source>
</evidence>
<name>A0ABN2FY87_9ACTN</name>
<keyword evidence="1" id="KW-0472">Membrane</keyword>
<evidence type="ECO:0000313" key="3">
    <source>
        <dbReference type="Proteomes" id="UP001501319"/>
    </source>
</evidence>
<dbReference type="EMBL" id="BAAANE010000017">
    <property type="protein sequence ID" value="GAA1661964.1"/>
    <property type="molecule type" value="Genomic_DNA"/>
</dbReference>
<proteinExistence type="predicted"/>
<keyword evidence="3" id="KW-1185">Reference proteome</keyword>
<dbReference type="InterPro" id="IPR046549">
    <property type="entry name" value="DUF6703"/>
</dbReference>